<accession>A0A6S7B4I9</accession>
<feature type="region of interest" description="Disordered" evidence="1">
    <location>
        <begin position="391"/>
        <end position="419"/>
    </location>
</feature>
<protein>
    <recommendedName>
        <fullName evidence="4">SF4 helicase domain-containing protein</fullName>
    </recommendedName>
</protein>
<dbReference type="AlphaFoldDB" id="A0A6S7B4I9"/>
<evidence type="ECO:0008006" key="4">
    <source>
        <dbReference type="Google" id="ProtNLM"/>
    </source>
</evidence>
<name>A0A6S7B4I9_9BURK</name>
<dbReference type="Proteomes" id="UP000494111">
    <property type="component" value="Unassembled WGS sequence"/>
</dbReference>
<evidence type="ECO:0000256" key="1">
    <source>
        <dbReference type="SAM" id="MobiDB-lite"/>
    </source>
</evidence>
<feature type="compositionally biased region" description="Basic and acidic residues" evidence="1">
    <location>
        <begin position="393"/>
        <end position="419"/>
    </location>
</feature>
<dbReference type="EMBL" id="CADIJO010000007">
    <property type="protein sequence ID" value="CAB3697698.1"/>
    <property type="molecule type" value="Genomic_DNA"/>
</dbReference>
<evidence type="ECO:0000313" key="3">
    <source>
        <dbReference type="Proteomes" id="UP000494111"/>
    </source>
</evidence>
<dbReference type="Gene3D" id="3.40.50.300">
    <property type="entry name" value="P-loop containing nucleotide triphosphate hydrolases"/>
    <property type="match status" value="1"/>
</dbReference>
<reference evidence="2 3" key="1">
    <citation type="submission" date="2020-04" db="EMBL/GenBank/DDBJ databases">
        <authorList>
            <person name="De Canck E."/>
        </authorList>
    </citation>
    <scope>NUCLEOTIDE SEQUENCE [LARGE SCALE GENOMIC DNA]</scope>
    <source>
        <strain evidence="2 3">LMG 3458</strain>
    </source>
</reference>
<evidence type="ECO:0000313" key="2">
    <source>
        <dbReference type="EMBL" id="CAB3697698.1"/>
    </source>
</evidence>
<dbReference type="Pfam" id="PF13481">
    <property type="entry name" value="AAA_25"/>
    <property type="match status" value="1"/>
</dbReference>
<proteinExistence type="predicted"/>
<dbReference type="RefSeq" id="WP_246288738.1">
    <property type="nucleotide sequence ID" value="NZ_CADIJO010000007.1"/>
</dbReference>
<gene>
    <name evidence="2" type="ORF">LMG3458_02477</name>
</gene>
<dbReference type="SUPFAM" id="SSF52540">
    <property type="entry name" value="P-loop containing nucleoside triphosphate hydrolases"/>
    <property type="match status" value="1"/>
</dbReference>
<dbReference type="InterPro" id="IPR027417">
    <property type="entry name" value="P-loop_NTPase"/>
</dbReference>
<sequence length="419" mass="47049">MTVLQLLKYRDRYEKLAAAATAAVDGNTQTLLKDFGRFFKEHPECSQIHSGPFTLWFNLKHKSLSAEQKELYRKRLRQIDKDVDATVEGGLMQRLVDATTATKITAMLEQYQDGEVDLTEALRSIHEYHQEQLARKVRVPEVLDDISELLAEDKNNIGLHWRLNALACSMRAIQEGDFLVFAARPDAGKTTWLASELTFMAPQVDQLYPDEHRSIIWLNNEGPGRRIKRRLFQAALGRKTSELWEMDQAGTLKEAYAKAVGRSDIIRVFDIHDFWSHEVEDIIASIPSALVVFDMIDNIKFGGEVANGGQRTDQALEAMHQWARNMAVKYGTRAVATSQVSAAGEGMPFPDMSMLKDSKTGKQGAADAIAILGKSNSPELQNTRFIGIPKNKLHIEGGPKDPQREAVFDGERARVRDPS</sequence>
<organism evidence="2 3">
    <name type="scientific">Achromobacter deleyi</name>
    <dbReference type="NCBI Taxonomy" id="1353891"/>
    <lineage>
        <taxon>Bacteria</taxon>
        <taxon>Pseudomonadati</taxon>
        <taxon>Pseudomonadota</taxon>
        <taxon>Betaproteobacteria</taxon>
        <taxon>Burkholderiales</taxon>
        <taxon>Alcaligenaceae</taxon>
        <taxon>Achromobacter</taxon>
    </lineage>
</organism>